<sequence length="113" mass="12773">MTIFEKILRKEIPATIVYEDEHALAFQDISPQAPIHILVIPKQSARSFSDLAQWSPTAIGEYMTSIQKVIEHLDLTYGYRIVFNTGDHGGQTVDYLHAHILAGERLGWPPFPV</sequence>
<dbReference type="GO" id="GO:0003824">
    <property type="term" value="F:catalytic activity"/>
    <property type="evidence" value="ECO:0007669"/>
    <property type="project" value="InterPro"/>
</dbReference>
<feature type="active site" description="Tele-AMP-histidine intermediate" evidence="1">
    <location>
        <position position="97"/>
    </location>
</feature>
<organism evidence="4 5">
    <name type="scientific">Entomospira entomophila</name>
    <dbReference type="NCBI Taxonomy" id="2719988"/>
    <lineage>
        <taxon>Bacteria</taxon>
        <taxon>Pseudomonadati</taxon>
        <taxon>Spirochaetota</taxon>
        <taxon>Spirochaetia</taxon>
        <taxon>Spirochaetales</taxon>
        <taxon>Spirochaetaceae</taxon>
        <taxon>Entomospira</taxon>
    </lineage>
</organism>
<protein>
    <submittedName>
        <fullName evidence="4">Histidine triad nucleotide-binding protein</fullName>
    </submittedName>
</protein>
<keyword evidence="5" id="KW-1185">Reference proteome</keyword>
<dbReference type="PRINTS" id="PR00332">
    <property type="entry name" value="HISTRIAD"/>
</dbReference>
<comment type="caution">
    <text evidence="4">The sequence shown here is derived from an EMBL/GenBank/DDBJ whole genome shotgun (WGS) entry which is preliminary data.</text>
</comment>
<dbReference type="Pfam" id="PF01230">
    <property type="entry name" value="HIT"/>
    <property type="match status" value="1"/>
</dbReference>
<dbReference type="InterPro" id="IPR011146">
    <property type="entry name" value="HIT-like"/>
</dbReference>
<dbReference type="CDD" id="cd01276">
    <property type="entry name" value="PKCI_related"/>
    <property type="match status" value="1"/>
</dbReference>
<feature type="domain" description="HIT" evidence="3">
    <location>
        <begin position="3"/>
        <end position="111"/>
    </location>
</feature>
<evidence type="ECO:0000259" key="3">
    <source>
        <dbReference type="PROSITE" id="PS51084"/>
    </source>
</evidence>
<name>A0A968GCK1_9SPIO</name>
<dbReference type="AlphaFoldDB" id="A0A968GCK1"/>
<evidence type="ECO:0000313" key="4">
    <source>
        <dbReference type="EMBL" id="NIZ41138.1"/>
    </source>
</evidence>
<evidence type="ECO:0000256" key="1">
    <source>
        <dbReference type="PIRSR" id="PIRSR601310-1"/>
    </source>
</evidence>
<dbReference type="PANTHER" id="PTHR23089">
    <property type="entry name" value="HISTIDINE TRIAD HIT PROTEIN"/>
    <property type="match status" value="1"/>
</dbReference>
<accession>A0A968GCK1</accession>
<dbReference type="PROSITE" id="PS51084">
    <property type="entry name" value="HIT_2"/>
    <property type="match status" value="1"/>
</dbReference>
<gene>
    <name evidence="4" type="ORF">HCT14_06440</name>
</gene>
<dbReference type="EMBL" id="JAATLJ010000001">
    <property type="protein sequence ID" value="NIZ41138.1"/>
    <property type="molecule type" value="Genomic_DNA"/>
</dbReference>
<dbReference type="InterPro" id="IPR001310">
    <property type="entry name" value="Histidine_triad_HIT"/>
</dbReference>
<reference evidence="4 5" key="1">
    <citation type="submission" date="2020-03" db="EMBL/GenBank/DDBJ databases">
        <title>Spirochaetal bacteria isolated from arthropods constitute a novel genus Entomospira genus novum within the order Spirochaetales.</title>
        <authorList>
            <person name="Grana-Miraglia L."/>
            <person name="Sikutova S."/>
            <person name="Fingerle V."/>
            <person name="Sing A."/>
            <person name="Castillo-Ramirez S."/>
            <person name="Margos G."/>
            <person name="Rudolf I."/>
        </authorList>
    </citation>
    <scope>NUCLEOTIDE SEQUENCE [LARGE SCALE GENOMIC DNA]</scope>
    <source>
        <strain evidence="4 5">BR193</strain>
    </source>
</reference>
<comment type="caution">
    <text evidence="2">Lacks conserved residue(s) required for the propagation of feature annotation.</text>
</comment>
<evidence type="ECO:0000313" key="5">
    <source>
        <dbReference type="Proteomes" id="UP000711995"/>
    </source>
</evidence>
<dbReference type="SUPFAM" id="SSF54197">
    <property type="entry name" value="HIT-like"/>
    <property type="match status" value="1"/>
</dbReference>
<proteinExistence type="predicted"/>
<dbReference type="Proteomes" id="UP000711995">
    <property type="component" value="Unassembled WGS sequence"/>
</dbReference>
<evidence type="ECO:0000256" key="2">
    <source>
        <dbReference type="PROSITE-ProRule" id="PRU00464"/>
    </source>
</evidence>
<dbReference type="RefSeq" id="WP_167700711.1">
    <property type="nucleotide sequence ID" value="NZ_CP118174.1"/>
</dbReference>
<dbReference type="InterPro" id="IPR036265">
    <property type="entry name" value="HIT-like_sf"/>
</dbReference>
<dbReference type="Gene3D" id="3.30.428.10">
    <property type="entry name" value="HIT-like"/>
    <property type="match status" value="1"/>
</dbReference>